<dbReference type="EMBL" id="VSSQ01070127">
    <property type="protein sequence ID" value="MPN21996.1"/>
    <property type="molecule type" value="Genomic_DNA"/>
</dbReference>
<organism evidence="1">
    <name type="scientific">bioreactor metagenome</name>
    <dbReference type="NCBI Taxonomy" id="1076179"/>
    <lineage>
        <taxon>unclassified sequences</taxon>
        <taxon>metagenomes</taxon>
        <taxon>ecological metagenomes</taxon>
    </lineage>
</organism>
<sequence>MANTMVTDPTALIQADIICIGSLYINSMKEPCVLNTETKAAIQIPKATAPSTMVRSKRYRSYNSGPIRYPLLALYFAATSAGEPNDSKIDSTSSSVSL</sequence>
<dbReference type="AlphaFoldDB" id="A0A645G772"/>
<protein>
    <submittedName>
        <fullName evidence="1">Uncharacterized protein</fullName>
    </submittedName>
</protein>
<evidence type="ECO:0000313" key="1">
    <source>
        <dbReference type="EMBL" id="MPN21996.1"/>
    </source>
</evidence>
<proteinExistence type="predicted"/>
<reference evidence="1" key="1">
    <citation type="submission" date="2019-08" db="EMBL/GenBank/DDBJ databases">
        <authorList>
            <person name="Kucharzyk K."/>
            <person name="Murdoch R.W."/>
            <person name="Higgins S."/>
            <person name="Loffler F."/>
        </authorList>
    </citation>
    <scope>NUCLEOTIDE SEQUENCE</scope>
</reference>
<name>A0A645G772_9ZZZZ</name>
<comment type="caution">
    <text evidence="1">The sequence shown here is derived from an EMBL/GenBank/DDBJ whole genome shotgun (WGS) entry which is preliminary data.</text>
</comment>
<gene>
    <name evidence="1" type="ORF">SDC9_169379</name>
</gene>
<accession>A0A645G772</accession>